<reference evidence="7 8" key="1">
    <citation type="submission" date="2020-06" db="EMBL/GenBank/DDBJ databases">
        <title>Genome sequence of Rhizobium sp strain ADMK78.</title>
        <authorList>
            <person name="Rahi P."/>
        </authorList>
    </citation>
    <scope>NUCLEOTIDE SEQUENCE [LARGE SCALE GENOMIC DNA]</scope>
    <source>
        <strain evidence="7 8">ADMK78</strain>
        <plasmid evidence="7 8">pPRADMK78_01</plasmid>
    </source>
</reference>
<dbReference type="Pfam" id="PF08448">
    <property type="entry name" value="PAS_4"/>
    <property type="match status" value="1"/>
</dbReference>
<dbReference type="PROSITE" id="PS50110">
    <property type="entry name" value="RESPONSE_REGULATORY"/>
    <property type="match status" value="1"/>
</dbReference>
<dbReference type="Pfam" id="PF00072">
    <property type="entry name" value="Response_reg"/>
    <property type="match status" value="1"/>
</dbReference>
<evidence type="ECO:0000256" key="3">
    <source>
        <dbReference type="PROSITE-ProRule" id="PRU00169"/>
    </source>
</evidence>
<dbReference type="InterPro" id="IPR035965">
    <property type="entry name" value="PAS-like_dom_sf"/>
</dbReference>
<evidence type="ECO:0000256" key="1">
    <source>
        <dbReference type="ARBA" id="ARBA00000085"/>
    </source>
</evidence>
<keyword evidence="3" id="KW-0597">Phosphoprotein</keyword>
<dbReference type="SMART" id="SM00387">
    <property type="entry name" value="HATPase_c"/>
    <property type="match status" value="1"/>
</dbReference>
<keyword evidence="7" id="KW-0614">Plasmid</keyword>
<dbReference type="SMART" id="SM00448">
    <property type="entry name" value="REC"/>
    <property type="match status" value="1"/>
</dbReference>
<feature type="modified residue" description="4-aspartylphosphate" evidence="3">
    <location>
        <position position="575"/>
    </location>
</feature>
<protein>
    <recommendedName>
        <fullName evidence="2">histidine kinase</fullName>
        <ecNumber evidence="2">2.7.13.3</ecNumber>
    </recommendedName>
</protein>
<feature type="domain" description="Response regulatory" evidence="6">
    <location>
        <begin position="526"/>
        <end position="639"/>
    </location>
</feature>
<proteinExistence type="predicted"/>
<dbReference type="PROSITE" id="PS50109">
    <property type="entry name" value="HIS_KIN"/>
    <property type="match status" value="1"/>
</dbReference>
<dbReference type="InterPro" id="IPR011006">
    <property type="entry name" value="CheY-like_superfamily"/>
</dbReference>
<evidence type="ECO:0000256" key="4">
    <source>
        <dbReference type="SAM" id="Coils"/>
    </source>
</evidence>
<geneLocation type="plasmid" evidence="7 8">
    <name>pPRADMK78_01</name>
</geneLocation>
<evidence type="ECO:0000259" key="6">
    <source>
        <dbReference type="PROSITE" id="PS50110"/>
    </source>
</evidence>
<evidence type="ECO:0000313" key="8">
    <source>
        <dbReference type="Proteomes" id="UP000308530"/>
    </source>
</evidence>
<gene>
    <name evidence="7" type="ORF">FE840_020255</name>
</gene>
<evidence type="ECO:0000256" key="2">
    <source>
        <dbReference type="ARBA" id="ARBA00012438"/>
    </source>
</evidence>
<sequence>MPLSEEEHNSLMRTGLNLISQALSIFDSELKLVVCNRRYQEMFDLPPAYVAAGVSFEETIRLLVQRGEYGPVDDEEKAVQTRVKAARAFVPHYMERLRSNGRWVSVEGFPLPQGGWVTVYTDITEVRIQQQMLRTRSAELSEQLLSNTERLSETIRELSAANTAIETAKSQLAEMEARTRLTTEMMPAHIAHVDRSLRYTYTNRRLSSLIPGRPSQIIGMTGLEALGEASFSRIKPHLLRALAGEASVCEFTDEETGRRIRTAFNPDRIDDGPINGVYILSTDITEESQVRAAVLQTRKRELAAQLTSGLAHDFANLLTIILGLQTRLEQMDLPPGAAELVGPTLAAARRGGILIDRISSISGQKEQRHEAVDIKLLLKDLQMLAGPVLPDHIRLDIENTDVLKPLILDAGALQDSLLNLILNAKDAIGTEAGVIRIRARRVHDTWIEFSVTDTGSGFSPQALAHAFDPFFTTKGGEGSGLGLSMVYDQATIAGGTVRLENRADGGARVELRLPYREAPASDQQHLILLVEDNHEIREAVRDMLRSLGHSVVEATSADEAERMITIPGLGLVLTDLNLKGERNGLELAENLHGTQRLPVGVMTSLPASAPLRQAAESRYPLLPKPFDDRALARFIPRVVG</sequence>
<dbReference type="InterPro" id="IPR003594">
    <property type="entry name" value="HATPase_dom"/>
</dbReference>
<dbReference type="InterPro" id="IPR004358">
    <property type="entry name" value="Sig_transdc_His_kin-like_C"/>
</dbReference>
<keyword evidence="8" id="KW-1185">Reference proteome</keyword>
<organism evidence="7 8">
    <name type="scientific">Peteryoungia desertarenae</name>
    <dbReference type="NCBI Taxonomy" id="1813451"/>
    <lineage>
        <taxon>Bacteria</taxon>
        <taxon>Pseudomonadati</taxon>
        <taxon>Pseudomonadota</taxon>
        <taxon>Alphaproteobacteria</taxon>
        <taxon>Hyphomicrobiales</taxon>
        <taxon>Rhizobiaceae</taxon>
        <taxon>Peteryoungia</taxon>
    </lineage>
</organism>
<dbReference type="InterPro" id="IPR005467">
    <property type="entry name" value="His_kinase_dom"/>
</dbReference>
<dbReference type="Gene3D" id="3.30.450.20">
    <property type="entry name" value="PAS domain"/>
    <property type="match status" value="2"/>
</dbReference>
<dbReference type="InterPro" id="IPR001789">
    <property type="entry name" value="Sig_transdc_resp-reg_receiver"/>
</dbReference>
<dbReference type="PANTHER" id="PTHR43065">
    <property type="entry name" value="SENSOR HISTIDINE KINASE"/>
    <property type="match status" value="1"/>
</dbReference>
<dbReference type="EMBL" id="CP058351">
    <property type="protein sequence ID" value="QLF71934.1"/>
    <property type="molecule type" value="Genomic_DNA"/>
</dbReference>
<feature type="domain" description="Histidine kinase" evidence="5">
    <location>
        <begin position="309"/>
        <end position="517"/>
    </location>
</feature>
<dbReference type="RefSeq" id="WP_138287634.1">
    <property type="nucleotide sequence ID" value="NZ_CP058351.1"/>
</dbReference>
<dbReference type="SUPFAM" id="SSF52172">
    <property type="entry name" value="CheY-like"/>
    <property type="match status" value="1"/>
</dbReference>
<dbReference type="Gene3D" id="3.40.50.2300">
    <property type="match status" value="1"/>
</dbReference>
<evidence type="ECO:0000259" key="5">
    <source>
        <dbReference type="PROSITE" id="PS50109"/>
    </source>
</evidence>
<accession>A0ABX6QTV7</accession>
<evidence type="ECO:0000313" key="7">
    <source>
        <dbReference type="EMBL" id="QLF71934.1"/>
    </source>
</evidence>
<dbReference type="Pfam" id="PF02518">
    <property type="entry name" value="HATPase_c"/>
    <property type="match status" value="1"/>
</dbReference>
<dbReference type="SUPFAM" id="SSF55785">
    <property type="entry name" value="PYP-like sensor domain (PAS domain)"/>
    <property type="match status" value="2"/>
</dbReference>
<dbReference type="InterPro" id="IPR036890">
    <property type="entry name" value="HATPase_C_sf"/>
</dbReference>
<dbReference type="PANTHER" id="PTHR43065:SF42">
    <property type="entry name" value="TWO-COMPONENT SENSOR PPRA"/>
    <property type="match status" value="1"/>
</dbReference>
<dbReference type="Gene3D" id="3.30.565.10">
    <property type="entry name" value="Histidine kinase-like ATPase, C-terminal domain"/>
    <property type="match status" value="1"/>
</dbReference>
<dbReference type="SUPFAM" id="SSF55874">
    <property type="entry name" value="ATPase domain of HSP90 chaperone/DNA topoisomerase II/histidine kinase"/>
    <property type="match status" value="1"/>
</dbReference>
<keyword evidence="4" id="KW-0175">Coiled coil</keyword>
<dbReference type="EC" id="2.7.13.3" evidence="2"/>
<name>A0ABX6QTV7_9HYPH</name>
<dbReference type="PRINTS" id="PR00344">
    <property type="entry name" value="BCTRLSENSOR"/>
</dbReference>
<dbReference type="Proteomes" id="UP000308530">
    <property type="component" value="Plasmid pPRADMK78_01"/>
</dbReference>
<feature type="coiled-coil region" evidence="4">
    <location>
        <begin position="151"/>
        <end position="178"/>
    </location>
</feature>
<comment type="catalytic activity">
    <reaction evidence="1">
        <text>ATP + protein L-histidine = ADP + protein N-phospho-L-histidine.</text>
        <dbReference type="EC" id="2.7.13.3"/>
    </reaction>
</comment>
<dbReference type="InterPro" id="IPR013656">
    <property type="entry name" value="PAS_4"/>
</dbReference>
<dbReference type="Pfam" id="PF12860">
    <property type="entry name" value="PAS_7"/>
    <property type="match status" value="1"/>
</dbReference>